<reference evidence="2" key="1">
    <citation type="journal article" date="2014" name="Int. J. Syst. Evol. Microbiol.">
        <title>Complete genome sequence of Corynebacterium casei LMG S-19264T (=DSM 44701T), isolated from a smear-ripened cheese.</title>
        <authorList>
            <consortium name="US DOE Joint Genome Institute (JGI-PGF)"/>
            <person name="Walter F."/>
            <person name="Albersmeier A."/>
            <person name="Kalinowski J."/>
            <person name="Ruckert C."/>
        </authorList>
    </citation>
    <scope>NUCLEOTIDE SEQUENCE</scope>
    <source>
        <strain evidence="2">CGMCC 4.7403</strain>
    </source>
</reference>
<protein>
    <submittedName>
        <fullName evidence="2">Uncharacterized protein</fullName>
    </submittedName>
</protein>
<comment type="caution">
    <text evidence="2">The sequence shown here is derived from an EMBL/GenBank/DDBJ whole genome shotgun (WGS) entry which is preliminary data.</text>
</comment>
<feature type="region of interest" description="Disordered" evidence="1">
    <location>
        <begin position="23"/>
        <end position="43"/>
    </location>
</feature>
<dbReference type="AlphaFoldDB" id="A0A919GRA1"/>
<organism evidence="2 3">
    <name type="scientific">Streptomyces capitiformicae</name>
    <dbReference type="NCBI Taxonomy" id="2014920"/>
    <lineage>
        <taxon>Bacteria</taxon>
        <taxon>Bacillati</taxon>
        <taxon>Actinomycetota</taxon>
        <taxon>Actinomycetes</taxon>
        <taxon>Kitasatosporales</taxon>
        <taxon>Streptomycetaceae</taxon>
        <taxon>Streptomyces</taxon>
    </lineage>
</organism>
<name>A0A919GRA1_9ACTN</name>
<evidence type="ECO:0000313" key="3">
    <source>
        <dbReference type="Proteomes" id="UP000603227"/>
    </source>
</evidence>
<keyword evidence="3" id="KW-1185">Reference proteome</keyword>
<dbReference type="EMBL" id="BNAT01000012">
    <property type="protein sequence ID" value="GHH89166.1"/>
    <property type="molecule type" value="Genomic_DNA"/>
</dbReference>
<evidence type="ECO:0000256" key="1">
    <source>
        <dbReference type="SAM" id="MobiDB-lite"/>
    </source>
</evidence>
<proteinExistence type="predicted"/>
<accession>A0A919GRA1</accession>
<dbReference type="Proteomes" id="UP000603227">
    <property type="component" value="Unassembled WGS sequence"/>
</dbReference>
<sequence>MRRTVTCVLSKLPAVLPTNRPKQCPHVVPHPPPKISPPEPVANPQQHLVQLSRPHIRAHIFLHDQNNSDRAPPVTNSRHMTDRQLATLGNRLLTSGDSELQLEYQPCQGDCDHAGERPMLREAKSAAAGRW</sequence>
<gene>
    <name evidence="2" type="ORF">GCM10017771_38080</name>
</gene>
<evidence type="ECO:0000313" key="2">
    <source>
        <dbReference type="EMBL" id="GHH89166.1"/>
    </source>
</evidence>
<reference evidence="2" key="2">
    <citation type="submission" date="2020-09" db="EMBL/GenBank/DDBJ databases">
        <authorList>
            <person name="Sun Q."/>
            <person name="Zhou Y."/>
        </authorList>
    </citation>
    <scope>NUCLEOTIDE SEQUENCE</scope>
    <source>
        <strain evidence="2">CGMCC 4.7403</strain>
    </source>
</reference>
<feature type="compositionally biased region" description="Pro residues" evidence="1">
    <location>
        <begin position="28"/>
        <end position="41"/>
    </location>
</feature>